<dbReference type="InterPro" id="IPR004125">
    <property type="entry name" value="Signal_recog_particle_SRP54_M"/>
</dbReference>
<dbReference type="Gene3D" id="1.20.120.140">
    <property type="entry name" value="Signal recognition particle SRP54, nucleotide-binding domain"/>
    <property type="match status" value="1"/>
</dbReference>
<dbReference type="GO" id="GO:0005525">
    <property type="term" value="F:GTP binding"/>
    <property type="evidence" value="ECO:0007669"/>
    <property type="project" value="UniProtKB-KW"/>
</dbReference>
<protein>
    <submittedName>
        <fullName evidence="5">Signal recognition particle protein</fullName>
    </submittedName>
</protein>
<proteinExistence type="predicted"/>
<dbReference type="InterPro" id="IPR036891">
    <property type="entry name" value="Signal_recog_part_SRP54_M_sf"/>
</dbReference>
<dbReference type="EMBL" id="MLJW01002388">
    <property type="protein sequence ID" value="OIQ74778.1"/>
    <property type="molecule type" value="Genomic_DNA"/>
</dbReference>
<comment type="caution">
    <text evidence="5">The sequence shown here is derived from an EMBL/GenBank/DDBJ whole genome shotgun (WGS) entry which is preliminary data.</text>
</comment>
<dbReference type="GO" id="GO:0008312">
    <property type="term" value="F:7S RNA binding"/>
    <property type="evidence" value="ECO:0007669"/>
    <property type="project" value="InterPro"/>
</dbReference>
<keyword evidence="1" id="KW-0547">Nucleotide-binding</keyword>
<accession>A0A1J5PUH8</accession>
<name>A0A1J5PUH8_9ZZZZ</name>
<keyword evidence="2" id="KW-0342">GTP-binding</keyword>
<dbReference type="InterPro" id="IPR000897">
    <property type="entry name" value="SRP54_GTPase_dom"/>
</dbReference>
<dbReference type="GO" id="GO:0003924">
    <property type="term" value="F:GTPase activity"/>
    <property type="evidence" value="ECO:0007669"/>
    <property type="project" value="InterPro"/>
</dbReference>
<evidence type="ECO:0000313" key="5">
    <source>
        <dbReference type="EMBL" id="OIQ74778.1"/>
    </source>
</evidence>
<dbReference type="Gene3D" id="1.10.260.30">
    <property type="entry name" value="Signal recognition particle, SRP54 subunit, M-domain"/>
    <property type="match status" value="1"/>
</dbReference>
<dbReference type="InterPro" id="IPR042101">
    <property type="entry name" value="SRP54_N_sf"/>
</dbReference>
<dbReference type="PANTHER" id="PTHR11564">
    <property type="entry name" value="SIGNAL RECOGNITION PARTICLE 54K PROTEIN SRP54"/>
    <property type="match status" value="1"/>
</dbReference>
<sequence>MKVARAGVEEARRKVHDIVIIDTAGRLGIDSEMMAQAIAIRNATSPDEILYVVDAMVGQDAVTTAAAFADGVGFDGVVLTKLDGDARGGAALSIASVLGRPIFFASSGEKLTEFDAFHPERMAQRILGMGDIATLAEQASKAIGQDQISAMEAKFNSGVDFDLNDFLTQMQSLKSMGSISKLMGMLPGAANMKAQIANIDEKELTRTEAIVQSMTPAERREPKILNGSRRARIAKGSGTSVSEINSLVDRFGKAQKMMRQIQQGKGPSIPGMPNMPGMGARPSKAPSPKKSRSGNPAKRAAETSGFTP</sequence>
<organism evidence="5">
    <name type="scientific">mine drainage metagenome</name>
    <dbReference type="NCBI Taxonomy" id="410659"/>
    <lineage>
        <taxon>unclassified sequences</taxon>
        <taxon>metagenomes</taxon>
        <taxon>ecological metagenomes</taxon>
    </lineage>
</organism>
<evidence type="ECO:0000259" key="4">
    <source>
        <dbReference type="PROSITE" id="PS00300"/>
    </source>
</evidence>
<evidence type="ECO:0000256" key="1">
    <source>
        <dbReference type="ARBA" id="ARBA00022741"/>
    </source>
</evidence>
<gene>
    <name evidence="5" type="primary">ffh_13</name>
    <name evidence="5" type="ORF">GALL_435670</name>
</gene>
<reference evidence="5" key="1">
    <citation type="submission" date="2016-10" db="EMBL/GenBank/DDBJ databases">
        <title>Sequence of Gallionella enrichment culture.</title>
        <authorList>
            <person name="Poehlein A."/>
            <person name="Muehling M."/>
            <person name="Daniel R."/>
        </authorList>
    </citation>
    <scope>NUCLEOTIDE SEQUENCE</scope>
</reference>
<dbReference type="GO" id="GO:0048500">
    <property type="term" value="C:signal recognition particle"/>
    <property type="evidence" value="ECO:0007669"/>
    <property type="project" value="InterPro"/>
</dbReference>
<dbReference type="GO" id="GO:0006614">
    <property type="term" value="P:SRP-dependent cotranslational protein targeting to membrane"/>
    <property type="evidence" value="ECO:0007669"/>
    <property type="project" value="InterPro"/>
</dbReference>
<dbReference type="SMART" id="SM00962">
    <property type="entry name" value="SRP54"/>
    <property type="match status" value="1"/>
</dbReference>
<dbReference type="PROSITE" id="PS00300">
    <property type="entry name" value="SRP54"/>
    <property type="match status" value="1"/>
</dbReference>
<dbReference type="SUPFAM" id="SSF52540">
    <property type="entry name" value="P-loop containing nucleoside triphosphate hydrolases"/>
    <property type="match status" value="1"/>
</dbReference>
<feature type="domain" description="SRP54-type proteins GTP-binding" evidence="4">
    <location>
        <begin position="101"/>
        <end position="114"/>
    </location>
</feature>
<evidence type="ECO:0000256" key="2">
    <source>
        <dbReference type="ARBA" id="ARBA00023134"/>
    </source>
</evidence>
<dbReference type="SUPFAM" id="SSF47446">
    <property type="entry name" value="Signal peptide-binding domain"/>
    <property type="match status" value="1"/>
</dbReference>
<dbReference type="InterPro" id="IPR022941">
    <property type="entry name" value="SRP54"/>
</dbReference>
<dbReference type="Gene3D" id="3.40.50.300">
    <property type="entry name" value="P-loop containing nucleotide triphosphate hydrolases"/>
    <property type="match status" value="1"/>
</dbReference>
<dbReference type="InterPro" id="IPR027417">
    <property type="entry name" value="P-loop_NTPase"/>
</dbReference>
<dbReference type="PANTHER" id="PTHR11564:SF5">
    <property type="entry name" value="SIGNAL RECOGNITION PARTICLE SUBUNIT SRP54"/>
    <property type="match status" value="1"/>
</dbReference>
<evidence type="ECO:0000256" key="3">
    <source>
        <dbReference type="SAM" id="MobiDB-lite"/>
    </source>
</evidence>
<feature type="region of interest" description="Disordered" evidence="3">
    <location>
        <begin position="258"/>
        <end position="308"/>
    </location>
</feature>
<dbReference type="AlphaFoldDB" id="A0A1J5PUH8"/>
<dbReference type="Pfam" id="PF02978">
    <property type="entry name" value="SRP_SPB"/>
    <property type="match status" value="1"/>
</dbReference>
<dbReference type="Pfam" id="PF00448">
    <property type="entry name" value="SRP54"/>
    <property type="match status" value="1"/>
</dbReference>